<evidence type="ECO:0000313" key="2">
    <source>
        <dbReference type="EMBL" id="RKF58064.1"/>
    </source>
</evidence>
<dbReference type="AlphaFoldDB" id="A0A420HKV6"/>
<protein>
    <submittedName>
        <fullName evidence="2">Uncharacterized protein</fullName>
    </submittedName>
</protein>
<comment type="caution">
    <text evidence="2">The sequence shown here is derived from an EMBL/GenBank/DDBJ whole genome shotgun (WGS) entry which is preliminary data.</text>
</comment>
<dbReference type="Proteomes" id="UP000285405">
    <property type="component" value="Unassembled WGS sequence"/>
</dbReference>
<feature type="region of interest" description="Disordered" evidence="1">
    <location>
        <begin position="20"/>
        <end position="63"/>
    </location>
</feature>
<evidence type="ECO:0000256" key="1">
    <source>
        <dbReference type="SAM" id="MobiDB-lite"/>
    </source>
</evidence>
<evidence type="ECO:0000313" key="3">
    <source>
        <dbReference type="Proteomes" id="UP000285405"/>
    </source>
</evidence>
<sequence>MSSLPKNFLSGIDTADIINKRRRSEKTKNESLETSHDDILSAAKHDCEPSHKPPATNNVNDDDYLEYMASKLQTKKPK</sequence>
<feature type="non-terminal residue" evidence="2">
    <location>
        <position position="78"/>
    </location>
</feature>
<feature type="compositionally biased region" description="Basic and acidic residues" evidence="1">
    <location>
        <begin position="26"/>
        <end position="51"/>
    </location>
</feature>
<gene>
    <name evidence="2" type="ORF">GcC1_185046</name>
</gene>
<organism evidence="2 3">
    <name type="scientific">Golovinomyces cichoracearum</name>
    <dbReference type="NCBI Taxonomy" id="62708"/>
    <lineage>
        <taxon>Eukaryota</taxon>
        <taxon>Fungi</taxon>
        <taxon>Dikarya</taxon>
        <taxon>Ascomycota</taxon>
        <taxon>Pezizomycotina</taxon>
        <taxon>Leotiomycetes</taxon>
        <taxon>Erysiphales</taxon>
        <taxon>Erysiphaceae</taxon>
        <taxon>Golovinomyces</taxon>
    </lineage>
</organism>
<reference evidence="2 3" key="1">
    <citation type="journal article" date="2018" name="BMC Genomics">
        <title>Comparative genome analyses reveal sequence features reflecting distinct modes of host-adaptation between dicot and monocot powdery mildew.</title>
        <authorList>
            <person name="Wu Y."/>
            <person name="Ma X."/>
            <person name="Pan Z."/>
            <person name="Kale S.D."/>
            <person name="Song Y."/>
            <person name="King H."/>
            <person name="Zhang Q."/>
            <person name="Presley C."/>
            <person name="Deng X."/>
            <person name="Wei C.I."/>
            <person name="Xiao S."/>
        </authorList>
    </citation>
    <scope>NUCLEOTIDE SEQUENCE [LARGE SCALE GENOMIC DNA]</scope>
    <source>
        <strain evidence="2">UCSC1</strain>
    </source>
</reference>
<accession>A0A420HKV6</accession>
<dbReference type="EMBL" id="MCBR01018542">
    <property type="protein sequence ID" value="RKF58064.1"/>
    <property type="molecule type" value="Genomic_DNA"/>
</dbReference>
<proteinExistence type="predicted"/>
<name>A0A420HKV6_9PEZI</name>